<dbReference type="SUPFAM" id="SSF56801">
    <property type="entry name" value="Acetyl-CoA synthetase-like"/>
    <property type="match status" value="1"/>
</dbReference>
<dbReference type="InterPro" id="IPR045851">
    <property type="entry name" value="AMP-bd_C_sf"/>
</dbReference>
<dbReference type="Gene3D" id="3.30.300.30">
    <property type="match status" value="1"/>
</dbReference>
<dbReference type="GeneID" id="113494017"/>
<dbReference type="Pfam" id="PF13193">
    <property type="entry name" value="AMP-binding_C"/>
    <property type="match status" value="1"/>
</dbReference>
<keyword evidence="2" id="KW-0576">Peroxisome</keyword>
<dbReference type="RefSeq" id="XP_026727936.1">
    <property type="nucleotide sequence ID" value="XM_026872135.1"/>
</dbReference>
<comment type="subcellular location">
    <subcellularLocation>
        <location evidence="1">Peroxisome</location>
    </subcellularLocation>
</comment>
<proteinExistence type="predicted"/>
<dbReference type="GO" id="GO:0004467">
    <property type="term" value="F:long-chain fatty acid-CoA ligase activity"/>
    <property type="evidence" value="ECO:0007669"/>
    <property type="project" value="TreeGrafter"/>
</dbReference>
<dbReference type="KEGG" id="tnl:113494017"/>
<dbReference type="InParanoid" id="A0A7E5VIB8"/>
<dbReference type="Gene3D" id="3.40.50.12780">
    <property type="entry name" value="N-terminal domain of ligase-like"/>
    <property type="match status" value="1"/>
</dbReference>
<dbReference type="PANTHER" id="PTHR24096">
    <property type="entry name" value="LONG-CHAIN-FATTY-ACID--COA LIGASE"/>
    <property type="match status" value="1"/>
</dbReference>
<gene>
    <name evidence="6" type="primary">LOC113494017</name>
</gene>
<evidence type="ECO:0000256" key="2">
    <source>
        <dbReference type="ARBA" id="ARBA00023140"/>
    </source>
</evidence>
<dbReference type="InterPro" id="IPR025110">
    <property type="entry name" value="AMP-bd_C"/>
</dbReference>
<evidence type="ECO:0000313" key="6">
    <source>
        <dbReference type="RefSeq" id="XP_026727936.1"/>
    </source>
</evidence>
<dbReference type="Pfam" id="PF00501">
    <property type="entry name" value="AMP-binding"/>
    <property type="match status" value="1"/>
</dbReference>
<organism evidence="5 6">
    <name type="scientific">Trichoplusia ni</name>
    <name type="common">Cabbage looper</name>
    <dbReference type="NCBI Taxonomy" id="7111"/>
    <lineage>
        <taxon>Eukaryota</taxon>
        <taxon>Metazoa</taxon>
        <taxon>Ecdysozoa</taxon>
        <taxon>Arthropoda</taxon>
        <taxon>Hexapoda</taxon>
        <taxon>Insecta</taxon>
        <taxon>Pterygota</taxon>
        <taxon>Neoptera</taxon>
        <taxon>Endopterygota</taxon>
        <taxon>Lepidoptera</taxon>
        <taxon>Glossata</taxon>
        <taxon>Ditrysia</taxon>
        <taxon>Noctuoidea</taxon>
        <taxon>Noctuidae</taxon>
        <taxon>Plusiinae</taxon>
        <taxon>Trichoplusia</taxon>
    </lineage>
</organism>
<dbReference type="OrthoDB" id="10253869at2759"/>
<sequence length="555" mass="61440">MFSNKNVYKNEGVDKYMSEITSRVAAESGIPSDRYHFGKLVLQSLKDDPDSVMQIDGGTGESETNGSALKRSIKCATCLKKLGLKIGDVIILMGANNLDQAIPFYAALYEGFIIAAIDKTLVLNELKATFSVDKPKVVFCQSNKVADVKKALELAELEAKIISYDSSPDSDVLTFSEMMEKYGEDIDVKDYRAADFDPTKTIACIIATSGSTGLPKAAIVTHEGITINTRNICCYTGNEFPEPKPALILSPLQWLSALIHYLAGPIFKYPRVQSSRDLDAQHVFYLINHYKPSLAVYSPPMLILLLKAAEQIKCDFTCFNVLYLGGSAVPDFLFDKLKEISPKTQVGNTYGMSELGSIAMNPFDAPLGSCGRRFAHIEYKLIDVDTQKEITEPNKVGELWLRTACGFQGYYNCPDVSAEVITPDGWYKSGDLFYFDENMYAYFVERLKLLLKYKNHQISPVELEAVIHTLPGVVNVAVSGVPDDECGELPIAFVLPRPGVSITEQEVKDVIKENLTDTKQLRGGVVFVKDLPLLPTSKVDRKQLKKIAESYAKKA</sequence>
<accession>A0A7E5VIB8</accession>
<keyword evidence="5" id="KW-1185">Reference proteome</keyword>
<evidence type="ECO:0000259" key="4">
    <source>
        <dbReference type="Pfam" id="PF13193"/>
    </source>
</evidence>
<dbReference type="Proteomes" id="UP000322000">
    <property type="component" value="Chromosome 1"/>
</dbReference>
<dbReference type="PANTHER" id="PTHR24096:SF353">
    <property type="entry name" value="GH16244P-RELATED"/>
    <property type="match status" value="1"/>
</dbReference>
<dbReference type="InterPro" id="IPR000873">
    <property type="entry name" value="AMP-dep_synth/lig_dom"/>
</dbReference>
<protein>
    <submittedName>
        <fullName evidence="6">Luciferin 4-monooxygenase-like</fullName>
    </submittedName>
</protein>
<evidence type="ECO:0000256" key="1">
    <source>
        <dbReference type="ARBA" id="ARBA00004275"/>
    </source>
</evidence>
<name>A0A7E5VIB8_TRINI</name>
<dbReference type="GO" id="GO:0005777">
    <property type="term" value="C:peroxisome"/>
    <property type="evidence" value="ECO:0007669"/>
    <property type="project" value="UniProtKB-SubCell"/>
</dbReference>
<reference evidence="6" key="1">
    <citation type="submission" date="2025-08" db="UniProtKB">
        <authorList>
            <consortium name="RefSeq"/>
        </authorList>
    </citation>
    <scope>IDENTIFICATION</scope>
</reference>
<evidence type="ECO:0000313" key="5">
    <source>
        <dbReference type="Proteomes" id="UP000322000"/>
    </source>
</evidence>
<feature type="domain" description="AMP-binding enzyme C-terminal" evidence="4">
    <location>
        <begin position="462"/>
        <end position="536"/>
    </location>
</feature>
<dbReference type="PROSITE" id="PS00455">
    <property type="entry name" value="AMP_BINDING"/>
    <property type="match status" value="1"/>
</dbReference>
<dbReference type="AlphaFoldDB" id="A0A7E5VIB8"/>
<dbReference type="InterPro" id="IPR042099">
    <property type="entry name" value="ANL_N_sf"/>
</dbReference>
<feature type="domain" description="AMP-dependent synthetase/ligase" evidence="3">
    <location>
        <begin position="47"/>
        <end position="411"/>
    </location>
</feature>
<evidence type="ECO:0000259" key="3">
    <source>
        <dbReference type="Pfam" id="PF00501"/>
    </source>
</evidence>
<dbReference type="InterPro" id="IPR020845">
    <property type="entry name" value="AMP-binding_CS"/>
</dbReference>
<dbReference type="GO" id="GO:0046949">
    <property type="term" value="P:fatty-acyl-CoA biosynthetic process"/>
    <property type="evidence" value="ECO:0007669"/>
    <property type="project" value="TreeGrafter"/>
</dbReference>